<gene>
    <name evidence="1" type="ORF">MANES_14G109832v8</name>
</gene>
<evidence type="ECO:0000313" key="2">
    <source>
        <dbReference type="Proteomes" id="UP000091857"/>
    </source>
</evidence>
<keyword evidence="2" id="KW-1185">Reference proteome</keyword>
<protein>
    <submittedName>
        <fullName evidence="1">Uncharacterized protein</fullName>
    </submittedName>
</protein>
<dbReference type="Proteomes" id="UP000091857">
    <property type="component" value="Chromosome 14"/>
</dbReference>
<reference evidence="2" key="1">
    <citation type="journal article" date="2016" name="Nat. Biotechnol.">
        <title>Sequencing wild and cultivated cassava and related species reveals extensive interspecific hybridization and genetic diversity.</title>
        <authorList>
            <person name="Bredeson J.V."/>
            <person name="Lyons J.B."/>
            <person name="Prochnik S.E."/>
            <person name="Wu G.A."/>
            <person name="Ha C.M."/>
            <person name="Edsinger-Gonzales E."/>
            <person name="Grimwood J."/>
            <person name="Schmutz J."/>
            <person name="Rabbi I.Y."/>
            <person name="Egesi C."/>
            <person name="Nauluvula P."/>
            <person name="Lebot V."/>
            <person name="Ndunguru J."/>
            <person name="Mkamilo G."/>
            <person name="Bart R.S."/>
            <person name="Setter T.L."/>
            <person name="Gleadow R.M."/>
            <person name="Kulakow P."/>
            <person name="Ferguson M.E."/>
            <person name="Rounsley S."/>
            <person name="Rokhsar D.S."/>
        </authorList>
    </citation>
    <scope>NUCLEOTIDE SEQUENCE [LARGE SCALE GENOMIC DNA]</scope>
    <source>
        <strain evidence="2">cv. AM560-2</strain>
    </source>
</reference>
<accession>A0ACB7GFT4</accession>
<dbReference type="EMBL" id="CM004400">
    <property type="protein sequence ID" value="KAG8639178.1"/>
    <property type="molecule type" value="Genomic_DNA"/>
</dbReference>
<sequence>MGDPSENRNMEETLLIKQNREVDHSSALTWQVFFQEVKKLGFIAGPMVAVILSQFLVQFISMTMVGHLSELALSSTAIAISLSSVTGLSPLMGMASALETLCGQAYGAKQYKKLGIQTQTAIFCLILVCIPLSVIWINMGKILIFIGQDPRISHEAGKFTMWLVPQLFAYATLQPLIRYFQTQSLIFPMVLSSCGALCFHIPLCWVLVFKSGLDNLGAAVAMCISNWLNVIILALYMKFASACAKTRAPISMELFHGIGEFFRFAIPSAVMICLEWWSFELLVLLSGLLPNPELETSVLSVCLTTISTLYAIPYGFGAAASCGDNYSNCYPLRKPPHFRLCFQQRKGCGGLCHNYGSPRLFVSVNGQLTRGAFRCCKGVRMAANRGVYKPGSLLSLWDSSCCSIGFLGEIKRNGALDWNTSWCIYTNGSACYCYRLHRLAKTGKQGKGKDI</sequence>
<name>A0ACB7GFT4_MANES</name>
<proteinExistence type="predicted"/>
<evidence type="ECO:0000313" key="1">
    <source>
        <dbReference type="EMBL" id="KAG8639178.1"/>
    </source>
</evidence>
<comment type="caution">
    <text evidence="1">The sequence shown here is derived from an EMBL/GenBank/DDBJ whole genome shotgun (WGS) entry which is preliminary data.</text>
</comment>
<organism evidence="1 2">
    <name type="scientific">Manihot esculenta</name>
    <name type="common">Cassava</name>
    <name type="synonym">Jatropha manihot</name>
    <dbReference type="NCBI Taxonomy" id="3983"/>
    <lineage>
        <taxon>Eukaryota</taxon>
        <taxon>Viridiplantae</taxon>
        <taxon>Streptophyta</taxon>
        <taxon>Embryophyta</taxon>
        <taxon>Tracheophyta</taxon>
        <taxon>Spermatophyta</taxon>
        <taxon>Magnoliopsida</taxon>
        <taxon>eudicotyledons</taxon>
        <taxon>Gunneridae</taxon>
        <taxon>Pentapetalae</taxon>
        <taxon>rosids</taxon>
        <taxon>fabids</taxon>
        <taxon>Malpighiales</taxon>
        <taxon>Euphorbiaceae</taxon>
        <taxon>Crotonoideae</taxon>
        <taxon>Manihoteae</taxon>
        <taxon>Manihot</taxon>
    </lineage>
</organism>